<reference evidence="1" key="1">
    <citation type="submission" date="2024-04" db="EMBL/GenBank/DDBJ databases">
        <title>Complete genome sequence of Sphingobacterium thalpophiium BAA-1094.</title>
        <authorList>
            <person name="Adaikpoh B.I."/>
        </authorList>
    </citation>
    <scope>NUCLEOTIDE SEQUENCE</scope>
    <source>
        <strain evidence="1">BAA-1094</strain>
    </source>
</reference>
<name>A0ACD5C4M5_9SPHI</name>
<protein>
    <submittedName>
        <fullName evidence="1">Uncharacterized protein</fullName>
    </submittedName>
</protein>
<sequence>MNKEEALQFMKDGSKISHEYFQPHEWMTIQDGEILLEDGVKCSLEEFFSWRSTGWEEGYCFFSEKDQKAYERAKHHNSLVNSLSLAELEATPFYLWEHMGLLKERMAESSEKSVRAISLLGGSASLAGESMMKFSKAMAMCGPVLADTIACGKVLDAWLQSEEIASRSFTDFFIEKIGYEGKTQYDVDKMIAELTLERGVGKTYSDWLKEKGVKYCEFMTTFWVKEMAILAVKGVDNGA</sequence>
<accession>A0ACD5C4M5</accession>
<evidence type="ECO:0000313" key="1">
    <source>
        <dbReference type="EMBL" id="WZN56811.1"/>
    </source>
</evidence>
<gene>
    <name evidence="1" type="ORF">AACH28_04590</name>
</gene>
<dbReference type="Proteomes" id="UP001485301">
    <property type="component" value="Chromosome"/>
</dbReference>
<keyword evidence="2" id="KW-1185">Reference proteome</keyword>
<evidence type="ECO:0000313" key="2">
    <source>
        <dbReference type="Proteomes" id="UP001485301"/>
    </source>
</evidence>
<proteinExistence type="predicted"/>
<dbReference type="EMBL" id="CP151087">
    <property type="protein sequence ID" value="WZN56811.1"/>
    <property type="molecule type" value="Genomic_DNA"/>
</dbReference>
<organism evidence="1 2">
    <name type="scientific">Sphingobacterium thalpophilum</name>
    <dbReference type="NCBI Taxonomy" id="259"/>
    <lineage>
        <taxon>Bacteria</taxon>
        <taxon>Pseudomonadati</taxon>
        <taxon>Bacteroidota</taxon>
        <taxon>Sphingobacteriia</taxon>
        <taxon>Sphingobacteriales</taxon>
        <taxon>Sphingobacteriaceae</taxon>
        <taxon>Sphingobacterium</taxon>
    </lineage>
</organism>